<dbReference type="Proteomes" id="UP001521222">
    <property type="component" value="Unassembled WGS sequence"/>
</dbReference>
<sequence>MALPSDRNAGLAVTYRSLTQARALSDPLPSSMTAVNFINRERFQVIVSRFDFQHFKKRIPLELRVKVYEHVLAVGHHILPHFCDKEGIRGQPKFHDEDGHFHNNVWNIMSLTRVSREVKEESLKVFYSVNSFAVGPDTVTYFTYLQNIERFDWVERVRLAIPFKKSQTAPWILRCVTRFNDEVDSHKRNVQEESETRDTILQRLLGPSSPIINNSKKGRMLLTAKEVMRLEADYVVR</sequence>
<reference evidence="1 2" key="1">
    <citation type="submission" date="2024-02" db="EMBL/GenBank/DDBJ databases">
        <title>De novo assembly and annotation of 12 fungi associated with fruit tree decline syndrome in Ontario, Canada.</title>
        <authorList>
            <person name="Sulman M."/>
            <person name="Ellouze W."/>
            <person name="Ilyukhin E."/>
        </authorList>
    </citation>
    <scope>NUCLEOTIDE SEQUENCE [LARGE SCALE GENOMIC DNA]</scope>
    <source>
        <strain evidence="1 2">M97-236</strain>
    </source>
</reference>
<gene>
    <name evidence="1" type="ORF">SLS59_003628</name>
</gene>
<dbReference type="PANTHER" id="PTHR42085:SF1">
    <property type="entry name" value="F-BOX DOMAIN-CONTAINING PROTEIN"/>
    <property type="match status" value="1"/>
</dbReference>
<organism evidence="1 2">
    <name type="scientific">Nothophoma quercina</name>
    <dbReference type="NCBI Taxonomy" id="749835"/>
    <lineage>
        <taxon>Eukaryota</taxon>
        <taxon>Fungi</taxon>
        <taxon>Dikarya</taxon>
        <taxon>Ascomycota</taxon>
        <taxon>Pezizomycotina</taxon>
        <taxon>Dothideomycetes</taxon>
        <taxon>Pleosporomycetidae</taxon>
        <taxon>Pleosporales</taxon>
        <taxon>Pleosporineae</taxon>
        <taxon>Didymellaceae</taxon>
        <taxon>Nothophoma</taxon>
    </lineage>
</organism>
<dbReference type="PANTHER" id="PTHR42085">
    <property type="entry name" value="F-BOX DOMAIN-CONTAINING PROTEIN"/>
    <property type="match status" value="1"/>
</dbReference>
<dbReference type="EMBL" id="JAKIXB020000010">
    <property type="protein sequence ID" value="KAL1604436.1"/>
    <property type="molecule type" value="Genomic_DNA"/>
</dbReference>
<dbReference type="InterPro" id="IPR038883">
    <property type="entry name" value="AN11006-like"/>
</dbReference>
<proteinExistence type="predicted"/>
<keyword evidence="2" id="KW-1185">Reference proteome</keyword>
<accession>A0ABR3RJ01</accession>
<protein>
    <submittedName>
        <fullName evidence="1">Uncharacterized protein</fullName>
    </submittedName>
</protein>
<evidence type="ECO:0000313" key="2">
    <source>
        <dbReference type="Proteomes" id="UP001521222"/>
    </source>
</evidence>
<name>A0ABR3RJ01_9PLEO</name>
<comment type="caution">
    <text evidence="1">The sequence shown here is derived from an EMBL/GenBank/DDBJ whole genome shotgun (WGS) entry which is preliminary data.</text>
</comment>
<evidence type="ECO:0000313" key="1">
    <source>
        <dbReference type="EMBL" id="KAL1604436.1"/>
    </source>
</evidence>